<organism evidence="1">
    <name type="scientific">marine sediment metagenome</name>
    <dbReference type="NCBI Taxonomy" id="412755"/>
    <lineage>
        <taxon>unclassified sequences</taxon>
        <taxon>metagenomes</taxon>
        <taxon>ecological metagenomes</taxon>
    </lineage>
</organism>
<evidence type="ECO:0000313" key="1">
    <source>
        <dbReference type="EMBL" id="KKN28139.1"/>
    </source>
</evidence>
<proteinExistence type="predicted"/>
<name>A0A0F9PD92_9ZZZZ</name>
<dbReference type="AlphaFoldDB" id="A0A0F9PD92"/>
<reference evidence="1" key="1">
    <citation type="journal article" date="2015" name="Nature">
        <title>Complex archaea that bridge the gap between prokaryotes and eukaryotes.</title>
        <authorList>
            <person name="Spang A."/>
            <person name="Saw J.H."/>
            <person name="Jorgensen S.L."/>
            <person name="Zaremba-Niedzwiedzka K."/>
            <person name="Martijn J."/>
            <person name="Lind A.E."/>
            <person name="van Eijk R."/>
            <person name="Schleper C."/>
            <person name="Guy L."/>
            <person name="Ettema T.J."/>
        </authorList>
    </citation>
    <scope>NUCLEOTIDE SEQUENCE</scope>
</reference>
<comment type="caution">
    <text evidence="1">The sequence shown here is derived from an EMBL/GenBank/DDBJ whole genome shotgun (WGS) entry which is preliminary data.</text>
</comment>
<protein>
    <submittedName>
        <fullName evidence="1">Uncharacterized protein</fullName>
    </submittedName>
</protein>
<gene>
    <name evidence="1" type="ORF">LCGC14_0857420</name>
</gene>
<dbReference type="EMBL" id="LAZR01002585">
    <property type="protein sequence ID" value="KKN28139.1"/>
    <property type="molecule type" value="Genomic_DNA"/>
</dbReference>
<accession>A0A0F9PD92</accession>
<sequence length="233" mass="26814">MIAKSIIQSKLEILSNISDTLQGDLKVEKYGLILKHSGGTVRWIQMDRYTCSLIFDIDTEKDFSFPLEGRGPDSFFHSLFLQSGNVFISGSEKQDELSLMVNESLYFHSDTRQLNLHIKKGKKCRLILLSHIASNHSSEYPISQPKANFELKGLDQNNEQLLERIFEIGIMPNPFIELKGLLFLLLGGTMPECYRQLNNNRDLEEFKNMKPKRRVRMKRRVLVNKTNDASAMS</sequence>